<gene>
    <name evidence="2" type="ORF">C8F04DRAFT_72037</name>
</gene>
<keyword evidence="1" id="KW-0812">Transmembrane</keyword>
<dbReference type="AlphaFoldDB" id="A0AAD6WWJ8"/>
<keyword evidence="1" id="KW-1133">Transmembrane helix</keyword>
<comment type="caution">
    <text evidence="2">The sequence shown here is derived from an EMBL/GenBank/DDBJ whole genome shotgun (WGS) entry which is preliminary data.</text>
</comment>
<reference evidence="2" key="1">
    <citation type="submission" date="2023-03" db="EMBL/GenBank/DDBJ databases">
        <title>Massive genome expansion in bonnet fungi (Mycena s.s.) driven by repeated elements and novel gene families across ecological guilds.</title>
        <authorList>
            <consortium name="Lawrence Berkeley National Laboratory"/>
            <person name="Harder C.B."/>
            <person name="Miyauchi S."/>
            <person name="Viragh M."/>
            <person name="Kuo A."/>
            <person name="Thoen E."/>
            <person name="Andreopoulos B."/>
            <person name="Lu D."/>
            <person name="Skrede I."/>
            <person name="Drula E."/>
            <person name="Henrissat B."/>
            <person name="Morin E."/>
            <person name="Kohler A."/>
            <person name="Barry K."/>
            <person name="LaButti K."/>
            <person name="Morin E."/>
            <person name="Salamov A."/>
            <person name="Lipzen A."/>
            <person name="Mereny Z."/>
            <person name="Hegedus B."/>
            <person name="Baldrian P."/>
            <person name="Stursova M."/>
            <person name="Weitz H."/>
            <person name="Taylor A."/>
            <person name="Grigoriev I.V."/>
            <person name="Nagy L.G."/>
            <person name="Martin F."/>
            <person name="Kauserud H."/>
        </authorList>
    </citation>
    <scope>NUCLEOTIDE SEQUENCE</scope>
    <source>
        <strain evidence="2">CBHHK200</strain>
    </source>
</reference>
<organism evidence="2 3">
    <name type="scientific">Mycena alexandri</name>
    <dbReference type="NCBI Taxonomy" id="1745969"/>
    <lineage>
        <taxon>Eukaryota</taxon>
        <taxon>Fungi</taxon>
        <taxon>Dikarya</taxon>
        <taxon>Basidiomycota</taxon>
        <taxon>Agaricomycotina</taxon>
        <taxon>Agaricomycetes</taxon>
        <taxon>Agaricomycetidae</taxon>
        <taxon>Agaricales</taxon>
        <taxon>Marasmiineae</taxon>
        <taxon>Mycenaceae</taxon>
        <taxon>Mycena</taxon>
    </lineage>
</organism>
<dbReference type="Proteomes" id="UP001218188">
    <property type="component" value="Unassembled WGS sequence"/>
</dbReference>
<name>A0AAD6WWJ8_9AGAR</name>
<feature type="transmembrane region" description="Helical" evidence="1">
    <location>
        <begin position="12"/>
        <end position="35"/>
    </location>
</feature>
<accession>A0AAD6WWJ8</accession>
<protein>
    <submittedName>
        <fullName evidence="2">Uncharacterized protein</fullName>
    </submittedName>
</protein>
<keyword evidence="3" id="KW-1185">Reference proteome</keyword>
<evidence type="ECO:0000313" key="2">
    <source>
        <dbReference type="EMBL" id="KAJ7027892.1"/>
    </source>
</evidence>
<proteinExistence type="predicted"/>
<evidence type="ECO:0000256" key="1">
    <source>
        <dbReference type="SAM" id="Phobius"/>
    </source>
</evidence>
<keyword evidence="1" id="KW-0472">Membrane</keyword>
<dbReference type="EMBL" id="JARJCM010000118">
    <property type="protein sequence ID" value="KAJ7027892.1"/>
    <property type="molecule type" value="Genomic_DNA"/>
</dbReference>
<sequence>MDSHLVAINAELLAHPSTSIPLALLCATLFIVLVLKRGVGETRIQENLTPRTNPKRTSGEWISQPFDYPEFDASHALSDIKPPMYRPFRWGEYHVMMGIRSMQWVNG</sequence>
<evidence type="ECO:0000313" key="3">
    <source>
        <dbReference type="Proteomes" id="UP001218188"/>
    </source>
</evidence>